<evidence type="ECO:0000256" key="2">
    <source>
        <dbReference type="ARBA" id="ARBA00022448"/>
    </source>
</evidence>
<keyword evidence="3 14" id="KW-1003">Cell membrane</keyword>
<dbReference type="GO" id="GO:0006814">
    <property type="term" value="P:sodium ion transport"/>
    <property type="evidence" value="ECO:0007669"/>
    <property type="project" value="UniProtKB-UniRule"/>
</dbReference>
<evidence type="ECO:0000256" key="6">
    <source>
        <dbReference type="ARBA" id="ARBA00022967"/>
    </source>
</evidence>
<keyword evidence="8 14" id="KW-0520">NAD</keyword>
<evidence type="ECO:0000313" key="16">
    <source>
        <dbReference type="Proteomes" id="UP001165427"/>
    </source>
</evidence>
<keyword evidence="2 14" id="KW-0813">Transport</keyword>
<keyword evidence="7 14" id="KW-1133">Transmembrane helix</keyword>
<keyword evidence="11 14" id="KW-0830">Ubiquinone</keyword>
<comment type="subunit">
    <text evidence="14">Composed of six subunits; NqrA, NqrB, NqrC, NqrD, NqrE and NqrF.</text>
</comment>
<comment type="function">
    <text evidence="14">NQR complex catalyzes the reduction of ubiquinone-1 to ubiquinol by two successive reactions, coupled with the transport of Na(+) ions from the cytoplasm to the periplasm. NqrA to NqrE are probably involved in the second step, the conversion of ubisemiquinone to ubiquinol.</text>
</comment>
<dbReference type="NCBIfam" id="NF009070">
    <property type="entry name" value="PRK12405.1"/>
    <property type="match status" value="1"/>
</dbReference>
<feature type="transmembrane region" description="Helical" evidence="14">
    <location>
        <begin position="180"/>
        <end position="199"/>
    </location>
</feature>
<dbReference type="PANTHER" id="PTHR30586">
    <property type="entry name" value="ELECTRON TRANSPORT COMPLEX PROTEIN RNFE"/>
    <property type="match status" value="1"/>
</dbReference>
<dbReference type="InterPro" id="IPR011292">
    <property type="entry name" value="NqrD"/>
</dbReference>
<evidence type="ECO:0000256" key="10">
    <source>
        <dbReference type="ARBA" id="ARBA00023065"/>
    </source>
</evidence>
<reference evidence="15" key="1">
    <citation type="submission" date="2022-04" db="EMBL/GenBank/DDBJ databases">
        <title>Desulfatitalea alkaliphila sp. nov., a novel anaerobic sulfate-reducing bacterium isolated from terrestrial mud volcano, Taman Peninsula, Russia.</title>
        <authorList>
            <person name="Khomyakova M.A."/>
            <person name="Merkel A.Y."/>
            <person name="Slobodkin A.I."/>
        </authorList>
    </citation>
    <scope>NUCLEOTIDE SEQUENCE</scope>
    <source>
        <strain evidence="15">M08but</strain>
    </source>
</reference>
<evidence type="ECO:0000256" key="8">
    <source>
        <dbReference type="ARBA" id="ARBA00023027"/>
    </source>
</evidence>
<keyword evidence="9 14" id="KW-0915">Sodium</keyword>
<evidence type="ECO:0000256" key="7">
    <source>
        <dbReference type="ARBA" id="ARBA00022989"/>
    </source>
</evidence>
<dbReference type="InterPro" id="IPR003667">
    <property type="entry name" value="NqrDE/RnfAE"/>
</dbReference>
<keyword evidence="6 14" id="KW-1278">Translocase</keyword>
<dbReference type="EC" id="7.2.1.1" evidence="14"/>
<gene>
    <name evidence="14" type="primary">nqrD</name>
    <name evidence="15" type="ORF">MRX98_10390</name>
</gene>
<evidence type="ECO:0000256" key="13">
    <source>
        <dbReference type="ARBA" id="ARBA00023201"/>
    </source>
</evidence>
<comment type="subcellular location">
    <subcellularLocation>
        <location evidence="14">Cell membrane</location>
        <topology evidence="14">Multi-pass membrane protein</topology>
    </subcellularLocation>
    <subcellularLocation>
        <location evidence="1">Endomembrane system</location>
        <topology evidence="1">Multi-pass membrane protein</topology>
    </subcellularLocation>
</comment>
<dbReference type="EMBL" id="JALJRB010000009">
    <property type="protein sequence ID" value="MCJ8500981.1"/>
    <property type="molecule type" value="Genomic_DNA"/>
</dbReference>
<comment type="similarity">
    <text evidence="14">Belongs to the NqrDE/RnfAE family.</text>
</comment>
<keyword evidence="5 14" id="KW-0812">Transmembrane</keyword>
<evidence type="ECO:0000256" key="11">
    <source>
        <dbReference type="ARBA" id="ARBA00023075"/>
    </source>
</evidence>
<evidence type="ECO:0000256" key="14">
    <source>
        <dbReference type="HAMAP-Rule" id="MF_00428"/>
    </source>
</evidence>
<keyword evidence="12 14" id="KW-0472">Membrane</keyword>
<comment type="caution">
    <text evidence="15">The sequence shown here is derived from an EMBL/GenBank/DDBJ whole genome shotgun (WGS) entry which is preliminary data.</text>
</comment>
<name>A0AA41R555_9BACT</name>
<keyword evidence="16" id="KW-1185">Reference proteome</keyword>
<evidence type="ECO:0000256" key="3">
    <source>
        <dbReference type="ARBA" id="ARBA00022475"/>
    </source>
</evidence>
<proteinExistence type="inferred from homology"/>
<dbReference type="GO" id="GO:0016655">
    <property type="term" value="F:oxidoreductase activity, acting on NAD(P)H, quinone or similar compound as acceptor"/>
    <property type="evidence" value="ECO:0007669"/>
    <property type="project" value="UniProtKB-UniRule"/>
</dbReference>
<dbReference type="Pfam" id="PF02508">
    <property type="entry name" value="Rnf-Nqr"/>
    <property type="match status" value="1"/>
</dbReference>
<organism evidence="15 16">
    <name type="scientific">Desulfatitalea alkaliphila</name>
    <dbReference type="NCBI Taxonomy" id="2929485"/>
    <lineage>
        <taxon>Bacteria</taxon>
        <taxon>Pseudomonadati</taxon>
        <taxon>Thermodesulfobacteriota</taxon>
        <taxon>Desulfobacteria</taxon>
        <taxon>Desulfobacterales</taxon>
        <taxon>Desulfosarcinaceae</taxon>
        <taxon>Desulfatitalea</taxon>
    </lineage>
</organism>
<evidence type="ECO:0000313" key="15">
    <source>
        <dbReference type="EMBL" id="MCJ8500981.1"/>
    </source>
</evidence>
<keyword evidence="10 14" id="KW-0406">Ion transport</keyword>
<dbReference type="HAMAP" id="MF_00428">
    <property type="entry name" value="NqrD"/>
    <property type="match status" value="1"/>
</dbReference>
<dbReference type="AlphaFoldDB" id="A0AA41R555"/>
<accession>A0AA41R555</accession>
<keyword evidence="4" id="KW-0997">Cell inner membrane</keyword>
<evidence type="ECO:0000256" key="12">
    <source>
        <dbReference type="ARBA" id="ARBA00023136"/>
    </source>
</evidence>
<feature type="transmembrane region" description="Helical" evidence="14">
    <location>
        <begin position="102"/>
        <end position="120"/>
    </location>
</feature>
<evidence type="ECO:0000256" key="5">
    <source>
        <dbReference type="ARBA" id="ARBA00022692"/>
    </source>
</evidence>
<feature type="transmembrane region" description="Helical" evidence="14">
    <location>
        <begin position="132"/>
        <end position="153"/>
    </location>
</feature>
<sequence length="208" mass="22692">MGLLAKSQTYRAISEALWQNNPISKQILGICSALAVTVQLNTAIVMSLALTFVVAFSNLTISLLRHQIPRNIRIIVEVAVIATLVILADEFLRAFMFDISKQLSVFVGLIITNCIVMGRAETFAMGNPPWRSFVDGVANGVGYGSILIGVAFFRELFGSGKLLGFSVIPASFYEAGYQDMGLMVLAPGAFIMIGLFVWLEHALLKEKK</sequence>
<dbReference type="PANTHER" id="PTHR30586:SF1">
    <property type="entry name" value="NA(+)-TRANSLOCATING NADH-QUINONE REDUCTASE SUBUNIT D"/>
    <property type="match status" value="1"/>
</dbReference>
<dbReference type="GO" id="GO:0012505">
    <property type="term" value="C:endomembrane system"/>
    <property type="evidence" value="ECO:0007669"/>
    <property type="project" value="UniProtKB-SubCell"/>
</dbReference>
<comment type="catalytic activity">
    <reaction evidence="14">
        <text>a ubiquinone + n Na(+)(in) + NADH + H(+) = a ubiquinol + n Na(+)(out) + NAD(+)</text>
        <dbReference type="Rhea" id="RHEA:47748"/>
        <dbReference type="Rhea" id="RHEA-COMP:9565"/>
        <dbReference type="Rhea" id="RHEA-COMP:9566"/>
        <dbReference type="ChEBI" id="CHEBI:15378"/>
        <dbReference type="ChEBI" id="CHEBI:16389"/>
        <dbReference type="ChEBI" id="CHEBI:17976"/>
        <dbReference type="ChEBI" id="CHEBI:29101"/>
        <dbReference type="ChEBI" id="CHEBI:57540"/>
        <dbReference type="ChEBI" id="CHEBI:57945"/>
        <dbReference type="EC" id="7.2.1.1"/>
    </reaction>
</comment>
<dbReference type="NCBIfam" id="TIGR01939">
    <property type="entry name" value="nqrD"/>
    <property type="match status" value="1"/>
</dbReference>
<protein>
    <recommendedName>
        <fullName evidence="14">Na(+)-translocating NADH-quinone reductase subunit D</fullName>
        <shortName evidence="14">Na(+)-NQR subunit D</shortName>
        <shortName evidence="14">Na(+)-translocating NQR subunit D</shortName>
        <ecNumber evidence="14">7.2.1.1</ecNumber>
    </recommendedName>
    <alternativeName>
        <fullName evidence="14">NQR complex subunit D</fullName>
    </alternativeName>
    <alternativeName>
        <fullName evidence="14">NQR-1 subunit D</fullName>
    </alternativeName>
</protein>
<dbReference type="Proteomes" id="UP001165427">
    <property type="component" value="Unassembled WGS sequence"/>
</dbReference>
<dbReference type="NCBIfam" id="NF006777">
    <property type="entry name" value="PRK09292.1"/>
    <property type="match status" value="1"/>
</dbReference>
<dbReference type="GO" id="GO:0005886">
    <property type="term" value="C:plasma membrane"/>
    <property type="evidence" value="ECO:0007669"/>
    <property type="project" value="UniProtKB-SubCell"/>
</dbReference>
<dbReference type="RefSeq" id="WP_246906926.1">
    <property type="nucleotide sequence ID" value="NZ_JALJRB010000009.1"/>
</dbReference>
<feature type="transmembrane region" description="Helical" evidence="14">
    <location>
        <begin position="76"/>
        <end position="96"/>
    </location>
</feature>
<evidence type="ECO:0000256" key="1">
    <source>
        <dbReference type="ARBA" id="ARBA00004127"/>
    </source>
</evidence>
<feature type="transmembrane region" description="Helical" evidence="14">
    <location>
        <begin position="43"/>
        <end position="64"/>
    </location>
</feature>
<dbReference type="PIRSF" id="PIRSF006102">
    <property type="entry name" value="NQR_DE"/>
    <property type="match status" value="1"/>
</dbReference>
<evidence type="ECO:0000256" key="4">
    <source>
        <dbReference type="ARBA" id="ARBA00022519"/>
    </source>
</evidence>
<evidence type="ECO:0000256" key="9">
    <source>
        <dbReference type="ARBA" id="ARBA00023053"/>
    </source>
</evidence>
<keyword evidence="13 14" id="KW-0739">Sodium transport</keyword>